<protein>
    <submittedName>
        <fullName evidence="1">Uncharacterized protein</fullName>
    </submittedName>
</protein>
<keyword evidence="2" id="KW-1185">Reference proteome</keyword>
<name>A0ABS8SZA6_DATST</name>
<dbReference type="EMBL" id="JACEIK010000963">
    <property type="protein sequence ID" value="MCD7464412.1"/>
    <property type="molecule type" value="Genomic_DNA"/>
</dbReference>
<proteinExistence type="predicted"/>
<dbReference type="Proteomes" id="UP000823775">
    <property type="component" value="Unassembled WGS sequence"/>
</dbReference>
<evidence type="ECO:0000313" key="1">
    <source>
        <dbReference type="EMBL" id="MCD7464412.1"/>
    </source>
</evidence>
<accession>A0ABS8SZA6</accession>
<reference evidence="1 2" key="1">
    <citation type="journal article" date="2021" name="BMC Genomics">
        <title>Datura genome reveals duplications of psychoactive alkaloid biosynthetic genes and high mutation rate following tissue culture.</title>
        <authorList>
            <person name="Rajewski A."/>
            <person name="Carter-House D."/>
            <person name="Stajich J."/>
            <person name="Litt A."/>
        </authorList>
    </citation>
    <scope>NUCLEOTIDE SEQUENCE [LARGE SCALE GENOMIC DNA]</scope>
    <source>
        <strain evidence="1">AR-01</strain>
    </source>
</reference>
<evidence type="ECO:0000313" key="2">
    <source>
        <dbReference type="Proteomes" id="UP000823775"/>
    </source>
</evidence>
<comment type="caution">
    <text evidence="1">The sequence shown here is derived from an EMBL/GenBank/DDBJ whole genome shotgun (WGS) entry which is preliminary data.</text>
</comment>
<feature type="non-terminal residue" evidence="1">
    <location>
        <position position="130"/>
    </location>
</feature>
<gene>
    <name evidence="1" type="ORF">HAX54_052697</name>
</gene>
<organism evidence="1 2">
    <name type="scientific">Datura stramonium</name>
    <name type="common">Jimsonweed</name>
    <name type="synonym">Common thornapple</name>
    <dbReference type="NCBI Taxonomy" id="4076"/>
    <lineage>
        <taxon>Eukaryota</taxon>
        <taxon>Viridiplantae</taxon>
        <taxon>Streptophyta</taxon>
        <taxon>Embryophyta</taxon>
        <taxon>Tracheophyta</taxon>
        <taxon>Spermatophyta</taxon>
        <taxon>Magnoliopsida</taxon>
        <taxon>eudicotyledons</taxon>
        <taxon>Gunneridae</taxon>
        <taxon>Pentapetalae</taxon>
        <taxon>asterids</taxon>
        <taxon>lamiids</taxon>
        <taxon>Solanales</taxon>
        <taxon>Solanaceae</taxon>
        <taxon>Solanoideae</taxon>
        <taxon>Datureae</taxon>
        <taxon>Datura</taxon>
    </lineage>
</organism>
<sequence>MSSLRGWLRDLERVPCVETIKIVDMMCHREGKKDAMLLVMMKQMQLSTNYIKGFHARYNQPTMAMSVLINQRWNNVRLVYMSSQESNELVLPHMEITLEVVLEKVLPAEEGVQDLRNKLLDLTTTMKSHD</sequence>